<proteinExistence type="predicted"/>
<accession>A0A1Y3U9R8</accession>
<sequence>MPPPVCLPVPLPAAGQTKRRRLPRGQNRNRLRKRNLIGKKKRSWDAEGEFYGKKSDGGKEIPICKKESDLGKEI</sequence>
<evidence type="ECO:0000313" key="3">
    <source>
        <dbReference type="Proteomes" id="UP000195455"/>
    </source>
</evidence>
<feature type="region of interest" description="Disordered" evidence="1">
    <location>
        <begin position="1"/>
        <end position="74"/>
    </location>
</feature>
<name>A0A1Y3U9R8_9FIRM</name>
<evidence type="ECO:0000313" key="2">
    <source>
        <dbReference type="EMBL" id="OUN44855.1"/>
    </source>
</evidence>
<reference evidence="3" key="1">
    <citation type="submission" date="2017-04" db="EMBL/GenBank/DDBJ databases">
        <title>Function of individual gut microbiota members based on whole genome sequencing of pure cultures obtained from chicken caecum.</title>
        <authorList>
            <person name="Medvecky M."/>
            <person name="Cejkova D."/>
            <person name="Polansky O."/>
            <person name="Karasova D."/>
            <person name="Kubasova T."/>
            <person name="Cizek A."/>
            <person name="Rychlik I."/>
        </authorList>
    </citation>
    <scope>NUCLEOTIDE SEQUENCE [LARGE SCALE GENOMIC DNA]</scope>
    <source>
        <strain evidence="3">An75</strain>
    </source>
</reference>
<dbReference type="Proteomes" id="UP000195455">
    <property type="component" value="Unassembled WGS sequence"/>
</dbReference>
<dbReference type="EMBL" id="NFHM01000004">
    <property type="protein sequence ID" value="OUN44855.1"/>
    <property type="molecule type" value="Genomic_DNA"/>
</dbReference>
<comment type="caution">
    <text evidence="2">The sequence shown here is derived from an EMBL/GenBank/DDBJ whole genome shotgun (WGS) entry which is preliminary data.</text>
</comment>
<dbReference type="AlphaFoldDB" id="A0A1Y3U9R8"/>
<feature type="compositionally biased region" description="Pro residues" evidence="1">
    <location>
        <begin position="1"/>
        <end position="11"/>
    </location>
</feature>
<feature type="compositionally biased region" description="Basic residues" evidence="1">
    <location>
        <begin position="17"/>
        <end position="42"/>
    </location>
</feature>
<organism evidence="2 3">
    <name type="scientific">Anaerotignum lactatifermentans</name>
    <dbReference type="NCBI Taxonomy" id="160404"/>
    <lineage>
        <taxon>Bacteria</taxon>
        <taxon>Bacillati</taxon>
        <taxon>Bacillota</taxon>
        <taxon>Clostridia</taxon>
        <taxon>Lachnospirales</taxon>
        <taxon>Anaerotignaceae</taxon>
        <taxon>Anaerotignum</taxon>
    </lineage>
</organism>
<protein>
    <submittedName>
        <fullName evidence="2">Uncharacterized protein</fullName>
    </submittedName>
</protein>
<evidence type="ECO:0000256" key="1">
    <source>
        <dbReference type="SAM" id="MobiDB-lite"/>
    </source>
</evidence>
<gene>
    <name evidence="2" type="ORF">B5G26_04240</name>
</gene>
<feature type="compositionally biased region" description="Basic and acidic residues" evidence="1">
    <location>
        <begin position="50"/>
        <end position="74"/>
    </location>
</feature>